<dbReference type="PANTHER" id="PTHR46558">
    <property type="entry name" value="TRACRIPTIONAL REGULATORY PROTEIN-RELATED-RELATED"/>
    <property type="match status" value="1"/>
</dbReference>
<evidence type="ECO:0000313" key="3">
    <source>
        <dbReference type="EMBL" id="HIZ85040.1"/>
    </source>
</evidence>
<dbReference type="InterPro" id="IPR010982">
    <property type="entry name" value="Lambda_DNA-bd_dom_sf"/>
</dbReference>
<comment type="caution">
    <text evidence="3">The sequence shown here is derived from an EMBL/GenBank/DDBJ whole genome shotgun (WGS) entry which is preliminary data.</text>
</comment>
<feature type="domain" description="HTH cro/C1-type" evidence="2">
    <location>
        <begin position="11"/>
        <end position="65"/>
    </location>
</feature>
<reference evidence="3" key="1">
    <citation type="journal article" date="2021" name="PeerJ">
        <title>Extensive microbial diversity within the chicken gut microbiome revealed by metagenomics and culture.</title>
        <authorList>
            <person name="Gilroy R."/>
            <person name="Ravi A."/>
            <person name="Getino M."/>
            <person name="Pursley I."/>
            <person name="Horton D.L."/>
            <person name="Alikhan N.F."/>
            <person name="Baker D."/>
            <person name="Gharbi K."/>
            <person name="Hall N."/>
            <person name="Watson M."/>
            <person name="Adriaenssens E.M."/>
            <person name="Foster-Nyarko E."/>
            <person name="Jarju S."/>
            <person name="Secka A."/>
            <person name="Antonio M."/>
            <person name="Oren A."/>
            <person name="Chaudhuri R.R."/>
            <person name="La Ragione R."/>
            <person name="Hildebrand F."/>
            <person name="Pallen M.J."/>
        </authorList>
    </citation>
    <scope>NUCLEOTIDE SEQUENCE</scope>
    <source>
        <strain evidence="3">Gambia16-554</strain>
    </source>
</reference>
<dbReference type="InterPro" id="IPR001387">
    <property type="entry name" value="Cro/C1-type_HTH"/>
</dbReference>
<protein>
    <submittedName>
        <fullName evidence="3">Helix-turn-helix domain-containing protein</fullName>
    </submittedName>
</protein>
<dbReference type="GO" id="GO:0003677">
    <property type="term" value="F:DNA binding"/>
    <property type="evidence" value="ECO:0007669"/>
    <property type="project" value="UniProtKB-KW"/>
</dbReference>
<dbReference type="SMART" id="SM00530">
    <property type="entry name" value="HTH_XRE"/>
    <property type="match status" value="1"/>
</dbReference>
<evidence type="ECO:0000256" key="1">
    <source>
        <dbReference type="ARBA" id="ARBA00023125"/>
    </source>
</evidence>
<keyword evidence="1" id="KW-0238">DNA-binding</keyword>
<gene>
    <name evidence="3" type="ORF">IAC04_00920</name>
</gene>
<dbReference type="Pfam" id="PF01381">
    <property type="entry name" value="HTH_3"/>
    <property type="match status" value="1"/>
</dbReference>
<dbReference type="PANTHER" id="PTHR46558:SF14">
    <property type="entry name" value="HTH-TYPE TRANSCRIPTIONAL REGULATOR ANSR"/>
    <property type="match status" value="1"/>
</dbReference>
<dbReference type="Proteomes" id="UP000824115">
    <property type="component" value="Unassembled WGS sequence"/>
</dbReference>
<reference evidence="3" key="2">
    <citation type="submission" date="2021-04" db="EMBL/GenBank/DDBJ databases">
        <authorList>
            <person name="Gilroy R."/>
        </authorList>
    </citation>
    <scope>NUCLEOTIDE SEQUENCE</scope>
    <source>
        <strain evidence="3">Gambia16-554</strain>
    </source>
</reference>
<dbReference type="Gene3D" id="1.10.260.40">
    <property type="entry name" value="lambda repressor-like DNA-binding domains"/>
    <property type="match status" value="1"/>
</dbReference>
<name>A0A9D2K9B9_9BACT</name>
<evidence type="ECO:0000259" key="2">
    <source>
        <dbReference type="PROSITE" id="PS50943"/>
    </source>
</evidence>
<organism evidence="3 4">
    <name type="scientific">Candidatus Coprenecus stercoravium</name>
    <dbReference type="NCBI Taxonomy" id="2840735"/>
    <lineage>
        <taxon>Bacteria</taxon>
        <taxon>Pseudomonadati</taxon>
        <taxon>Bacteroidota</taxon>
        <taxon>Bacteroidia</taxon>
        <taxon>Bacteroidales</taxon>
        <taxon>Rikenellaceae</taxon>
        <taxon>Rikenellaceae incertae sedis</taxon>
        <taxon>Candidatus Coprenecus</taxon>
    </lineage>
</organism>
<dbReference type="AlphaFoldDB" id="A0A9D2K9B9"/>
<dbReference type="PROSITE" id="PS50943">
    <property type="entry name" value="HTH_CROC1"/>
    <property type="match status" value="1"/>
</dbReference>
<dbReference type="EMBL" id="DXAW01000025">
    <property type="protein sequence ID" value="HIZ85040.1"/>
    <property type="molecule type" value="Genomic_DNA"/>
</dbReference>
<dbReference type="SUPFAM" id="SSF47413">
    <property type="entry name" value="lambda repressor-like DNA-binding domains"/>
    <property type="match status" value="1"/>
</dbReference>
<sequence length="114" mass="13083">MNERQIIARNIKLMREANGFTQKHVADFLGIQRSTYSNYETGDRELPLSLMEKLADLYGCDTYALYDESGDVMECMLATAFRVENLSPDDMAQIADFKRIVKNYLKMEALLGNE</sequence>
<accession>A0A9D2K9B9</accession>
<dbReference type="CDD" id="cd00093">
    <property type="entry name" value="HTH_XRE"/>
    <property type="match status" value="1"/>
</dbReference>
<proteinExistence type="predicted"/>
<evidence type="ECO:0000313" key="4">
    <source>
        <dbReference type="Proteomes" id="UP000824115"/>
    </source>
</evidence>